<gene>
    <name evidence="6" type="ORF">scyTo_0020929</name>
</gene>
<dbReference type="Gene3D" id="2.60.200.20">
    <property type="match status" value="1"/>
</dbReference>
<dbReference type="FunFam" id="2.60.200.20:FF:000034">
    <property type="entry name" value="kinesin-like protein KIF28P"/>
    <property type="match status" value="1"/>
</dbReference>
<dbReference type="Pfam" id="PF00498">
    <property type="entry name" value="FHA"/>
    <property type="match status" value="1"/>
</dbReference>
<evidence type="ECO:0000259" key="5">
    <source>
        <dbReference type="Pfam" id="PF00498"/>
    </source>
</evidence>
<dbReference type="EMBL" id="BFAA01017672">
    <property type="protein sequence ID" value="GCB75593.1"/>
    <property type="molecule type" value="Genomic_DNA"/>
</dbReference>
<keyword evidence="7" id="KW-1185">Reference proteome</keyword>
<sequence length="271" mass="31590">VLKRLIVDNEQQLKEMQKSWQQRLEEAKREWEQQYSSITKEEKMVSEFPYFLNVNEDPQLSGVVRHFIHHGISAIGRTIGLEQDIVLKGLGILDKHALLTVCDDKVVLEPVNKAKVTANGVPILTKYQLHHLQDRVIMGSCSFYLYVGFPHERSGRDKIHKYSYEFFALESASIEGFGQMNLGVGKKQEENLDPNLARIFHDFTAIMPMVAQANQISEELNKVEIWPRDKFTDRKLLIEDMYQHFLEKGRLQNKTERDPFWEPVEILHIGR</sequence>
<evidence type="ECO:0000256" key="2">
    <source>
        <dbReference type="ARBA" id="ARBA00022840"/>
    </source>
</evidence>
<dbReference type="SUPFAM" id="SSF49879">
    <property type="entry name" value="SMAD/FHA domain"/>
    <property type="match status" value="1"/>
</dbReference>
<dbReference type="CDD" id="cd22709">
    <property type="entry name" value="FHA_KIF28P"/>
    <property type="match status" value="1"/>
</dbReference>
<evidence type="ECO:0000313" key="7">
    <source>
        <dbReference type="Proteomes" id="UP000288216"/>
    </source>
</evidence>
<dbReference type="OrthoDB" id="3176171at2759"/>
<accession>A0A401PR50</accession>
<organism evidence="6 7">
    <name type="scientific">Scyliorhinus torazame</name>
    <name type="common">Cloudy catshark</name>
    <name type="synonym">Catulus torazame</name>
    <dbReference type="NCBI Taxonomy" id="75743"/>
    <lineage>
        <taxon>Eukaryota</taxon>
        <taxon>Metazoa</taxon>
        <taxon>Chordata</taxon>
        <taxon>Craniata</taxon>
        <taxon>Vertebrata</taxon>
        <taxon>Chondrichthyes</taxon>
        <taxon>Elasmobranchii</taxon>
        <taxon>Galeomorphii</taxon>
        <taxon>Galeoidea</taxon>
        <taxon>Carcharhiniformes</taxon>
        <taxon>Scyliorhinidae</taxon>
        <taxon>Scyliorhinus</taxon>
    </lineage>
</organism>
<proteinExistence type="predicted"/>
<dbReference type="AlphaFoldDB" id="A0A401PR50"/>
<protein>
    <recommendedName>
        <fullName evidence="5">FHA domain-containing protein</fullName>
    </recommendedName>
</protein>
<name>A0A401PR50_SCYTO</name>
<dbReference type="Proteomes" id="UP000288216">
    <property type="component" value="Unassembled WGS sequence"/>
</dbReference>
<keyword evidence="3" id="KW-0505">Motor protein</keyword>
<dbReference type="GO" id="GO:0005524">
    <property type="term" value="F:ATP binding"/>
    <property type="evidence" value="ECO:0007669"/>
    <property type="project" value="UniProtKB-KW"/>
</dbReference>
<evidence type="ECO:0000313" key="6">
    <source>
        <dbReference type="EMBL" id="GCB75593.1"/>
    </source>
</evidence>
<dbReference type="STRING" id="75743.A0A401PR50"/>
<evidence type="ECO:0000256" key="3">
    <source>
        <dbReference type="ARBA" id="ARBA00023175"/>
    </source>
</evidence>
<reference evidence="6 7" key="1">
    <citation type="journal article" date="2018" name="Nat. Ecol. Evol.">
        <title>Shark genomes provide insights into elasmobranch evolution and the origin of vertebrates.</title>
        <authorList>
            <person name="Hara Y"/>
            <person name="Yamaguchi K"/>
            <person name="Onimaru K"/>
            <person name="Kadota M"/>
            <person name="Koyanagi M"/>
            <person name="Keeley SD"/>
            <person name="Tatsumi K"/>
            <person name="Tanaka K"/>
            <person name="Motone F"/>
            <person name="Kageyama Y"/>
            <person name="Nozu R"/>
            <person name="Adachi N"/>
            <person name="Nishimura O"/>
            <person name="Nakagawa R"/>
            <person name="Tanegashima C"/>
            <person name="Kiyatake I"/>
            <person name="Matsumoto R"/>
            <person name="Murakumo K"/>
            <person name="Nishida K"/>
            <person name="Terakita A"/>
            <person name="Kuratani S"/>
            <person name="Sato K"/>
            <person name="Hyodo S Kuraku.S."/>
        </authorList>
    </citation>
    <scope>NUCLEOTIDE SEQUENCE [LARGE SCALE GENOMIC DNA]</scope>
</reference>
<keyword evidence="4" id="KW-0175">Coiled coil</keyword>
<feature type="non-terminal residue" evidence="6">
    <location>
        <position position="1"/>
    </location>
</feature>
<evidence type="ECO:0000256" key="4">
    <source>
        <dbReference type="SAM" id="Coils"/>
    </source>
</evidence>
<dbReference type="InterPro" id="IPR008984">
    <property type="entry name" value="SMAD_FHA_dom_sf"/>
</dbReference>
<dbReference type="InterPro" id="IPR000253">
    <property type="entry name" value="FHA_dom"/>
</dbReference>
<evidence type="ECO:0000256" key="1">
    <source>
        <dbReference type="ARBA" id="ARBA00022741"/>
    </source>
</evidence>
<feature type="domain" description="FHA" evidence="5">
    <location>
        <begin position="75"/>
        <end position="131"/>
    </location>
</feature>
<dbReference type="PANTHER" id="PTHR47117">
    <property type="entry name" value="STAR-RELATED LIPID TRANSFER PROTEIN 9"/>
    <property type="match status" value="1"/>
</dbReference>
<keyword evidence="1" id="KW-0547">Nucleotide-binding</keyword>
<feature type="coiled-coil region" evidence="4">
    <location>
        <begin position="10"/>
        <end position="41"/>
    </location>
</feature>
<keyword evidence="2" id="KW-0067">ATP-binding</keyword>
<comment type="caution">
    <text evidence="6">The sequence shown here is derived from an EMBL/GenBank/DDBJ whole genome shotgun (WGS) entry which is preliminary data.</text>
</comment>